<dbReference type="EMBL" id="CAFBOG010000291">
    <property type="protein sequence ID" value="CAB4999996.1"/>
    <property type="molecule type" value="Genomic_DNA"/>
</dbReference>
<evidence type="ECO:0000256" key="1">
    <source>
        <dbReference type="SAM" id="Phobius"/>
    </source>
</evidence>
<accession>A0A6J7P3I4</accession>
<feature type="transmembrane region" description="Helical" evidence="1">
    <location>
        <begin position="23"/>
        <end position="43"/>
    </location>
</feature>
<gene>
    <name evidence="2" type="ORF">UFOPK3914_02079</name>
</gene>
<evidence type="ECO:0000313" key="2">
    <source>
        <dbReference type="EMBL" id="CAB4999996.1"/>
    </source>
</evidence>
<reference evidence="2" key="1">
    <citation type="submission" date="2020-05" db="EMBL/GenBank/DDBJ databases">
        <authorList>
            <person name="Chiriac C."/>
            <person name="Salcher M."/>
            <person name="Ghai R."/>
            <person name="Kavagutti S V."/>
        </authorList>
    </citation>
    <scope>NUCLEOTIDE SEQUENCE</scope>
</reference>
<keyword evidence="1" id="KW-0812">Transmembrane</keyword>
<protein>
    <submittedName>
        <fullName evidence="2">Unannotated protein</fullName>
    </submittedName>
</protein>
<name>A0A6J7P3I4_9ZZZZ</name>
<keyword evidence="1" id="KW-0472">Membrane</keyword>
<keyword evidence="1" id="KW-1133">Transmembrane helix</keyword>
<proteinExistence type="predicted"/>
<dbReference type="AlphaFoldDB" id="A0A6J7P3I4"/>
<organism evidence="2">
    <name type="scientific">freshwater metagenome</name>
    <dbReference type="NCBI Taxonomy" id="449393"/>
    <lineage>
        <taxon>unclassified sequences</taxon>
        <taxon>metagenomes</taxon>
        <taxon>ecological metagenomes</taxon>
    </lineage>
</organism>
<sequence length="66" mass="6660">MPSLSAEPAEEKLTASPWRTVEGVATATAVGATFGMASAVMLIEAESVSPSMSATVKVATYAPGML</sequence>